<sequence length="297" mass="33484">MSTLDIKLDRVDRVYRPHETVRGHVLVHATSAFAHQGISMRVEGSAKLQLSAKSVGLFEAFYNTVAPLELVYFHIPITGPGKVPVGVSKIPFEFELLSADPKQCFVETYHGVYVSVKYEIIVDCVRGIMKKNLHRTLEFIVEVPLRDALPDAPEDFVITPDKIENLRTSSMRNVPMFRITGRVHRTNCPVNMPFTGEVTVESASAPLKSIELQLIRVESVVHTEGIARDATEIQNVQIGWGNVCHQVAIPIYMVFPRLFTCPSMLTPGFKVQFEVNVVVLFEDGYMITENFPIHLYR</sequence>
<evidence type="ECO:0000313" key="2">
    <source>
        <dbReference type="EMBL" id="OQR93397.1"/>
    </source>
</evidence>
<dbReference type="AlphaFoldDB" id="A0A1V9Z652"/>
<comment type="similarity">
    <text evidence="1">Belongs to the VPS26 family.</text>
</comment>
<dbReference type="InterPro" id="IPR014752">
    <property type="entry name" value="Arrestin-like_C"/>
</dbReference>
<reference evidence="2 3" key="1">
    <citation type="journal article" date="2014" name="Genome Biol. Evol.">
        <title>The secreted proteins of Achlya hypogyna and Thraustotheca clavata identify the ancestral oomycete secretome and reveal gene acquisitions by horizontal gene transfer.</title>
        <authorList>
            <person name="Misner I."/>
            <person name="Blouin N."/>
            <person name="Leonard G."/>
            <person name="Richards T.A."/>
            <person name="Lane C.E."/>
        </authorList>
    </citation>
    <scope>NUCLEOTIDE SEQUENCE [LARGE SCALE GENOMIC DNA]</scope>
    <source>
        <strain evidence="2 3">ATCC 48635</strain>
    </source>
</reference>
<dbReference type="EMBL" id="JNBR01000411">
    <property type="protein sequence ID" value="OQR93397.1"/>
    <property type="molecule type" value="Genomic_DNA"/>
</dbReference>
<dbReference type="GO" id="GO:0006886">
    <property type="term" value="P:intracellular protein transport"/>
    <property type="evidence" value="ECO:0007669"/>
    <property type="project" value="InterPro"/>
</dbReference>
<keyword evidence="3" id="KW-1185">Reference proteome</keyword>
<dbReference type="STRING" id="1202772.A0A1V9Z652"/>
<dbReference type="FunFam" id="2.60.40.640:FF:000024">
    <property type="entry name" value="Down syndrome critical region protein 3"/>
    <property type="match status" value="1"/>
</dbReference>
<dbReference type="Gene3D" id="2.60.40.640">
    <property type="match status" value="2"/>
</dbReference>
<dbReference type="Proteomes" id="UP000243579">
    <property type="component" value="Unassembled WGS sequence"/>
</dbReference>
<dbReference type="Pfam" id="PF03643">
    <property type="entry name" value="Vps26"/>
    <property type="match status" value="1"/>
</dbReference>
<evidence type="ECO:0000256" key="1">
    <source>
        <dbReference type="ARBA" id="ARBA00009100"/>
    </source>
</evidence>
<accession>A0A1V9Z652</accession>
<proteinExistence type="inferred from homology"/>
<dbReference type="InterPro" id="IPR014756">
    <property type="entry name" value="Ig_E-set"/>
</dbReference>
<dbReference type="OrthoDB" id="10263384at2759"/>
<dbReference type="InterPro" id="IPR028934">
    <property type="entry name" value="Vps26-related"/>
</dbReference>
<protein>
    <recommendedName>
        <fullName evidence="4">Down syndrome critical region protein 3</fullName>
    </recommendedName>
</protein>
<dbReference type="PANTHER" id="PTHR12233">
    <property type="entry name" value="VACUOLAR PROTEIN SORTING 26 RELATED"/>
    <property type="match status" value="1"/>
</dbReference>
<comment type="caution">
    <text evidence="2">The sequence shown here is derived from an EMBL/GenBank/DDBJ whole genome shotgun (WGS) entry which is preliminary data.</text>
</comment>
<organism evidence="2 3">
    <name type="scientific">Achlya hypogyna</name>
    <name type="common">Oomycete</name>
    <name type="synonym">Protoachlya hypogyna</name>
    <dbReference type="NCBI Taxonomy" id="1202772"/>
    <lineage>
        <taxon>Eukaryota</taxon>
        <taxon>Sar</taxon>
        <taxon>Stramenopiles</taxon>
        <taxon>Oomycota</taxon>
        <taxon>Saprolegniomycetes</taxon>
        <taxon>Saprolegniales</taxon>
        <taxon>Achlyaceae</taxon>
        <taxon>Achlya</taxon>
    </lineage>
</organism>
<name>A0A1V9Z652_ACHHY</name>
<evidence type="ECO:0008006" key="4">
    <source>
        <dbReference type="Google" id="ProtNLM"/>
    </source>
</evidence>
<gene>
    <name evidence="2" type="ORF">ACHHYP_02586</name>
</gene>
<evidence type="ECO:0000313" key="3">
    <source>
        <dbReference type="Proteomes" id="UP000243579"/>
    </source>
</evidence>
<dbReference type="SUPFAM" id="SSF81296">
    <property type="entry name" value="E set domains"/>
    <property type="match status" value="1"/>
</dbReference>